<reference evidence="2 3" key="1">
    <citation type="journal article" date="2019" name="Sci. Rep.">
        <title>Orb-weaving spider Araneus ventricosus genome elucidates the spidroin gene catalogue.</title>
        <authorList>
            <person name="Kono N."/>
            <person name="Nakamura H."/>
            <person name="Ohtoshi R."/>
            <person name="Moran D.A.P."/>
            <person name="Shinohara A."/>
            <person name="Yoshida Y."/>
            <person name="Fujiwara M."/>
            <person name="Mori M."/>
            <person name="Tomita M."/>
            <person name="Arakawa K."/>
        </authorList>
    </citation>
    <scope>NUCLEOTIDE SEQUENCE [LARGE SCALE GENOMIC DNA]</scope>
</reference>
<dbReference type="EMBL" id="BGPR01000328">
    <property type="protein sequence ID" value="GBM13468.1"/>
    <property type="molecule type" value="Genomic_DNA"/>
</dbReference>
<dbReference type="AlphaFoldDB" id="A0A4Y2DBS6"/>
<feature type="compositionally biased region" description="Polar residues" evidence="1">
    <location>
        <begin position="69"/>
        <end position="80"/>
    </location>
</feature>
<proteinExistence type="predicted"/>
<accession>A0A4Y2DBS6</accession>
<comment type="caution">
    <text evidence="2">The sequence shown here is derived from an EMBL/GenBank/DDBJ whole genome shotgun (WGS) entry which is preliminary data.</text>
</comment>
<gene>
    <name evidence="2" type="ORF">AVEN_40408_1</name>
</gene>
<keyword evidence="3" id="KW-1185">Reference proteome</keyword>
<evidence type="ECO:0000313" key="3">
    <source>
        <dbReference type="Proteomes" id="UP000499080"/>
    </source>
</evidence>
<evidence type="ECO:0000313" key="2">
    <source>
        <dbReference type="EMBL" id="GBM13468.1"/>
    </source>
</evidence>
<dbReference type="Proteomes" id="UP000499080">
    <property type="component" value="Unassembled WGS sequence"/>
</dbReference>
<organism evidence="2 3">
    <name type="scientific">Araneus ventricosus</name>
    <name type="common">Orbweaver spider</name>
    <name type="synonym">Epeira ventricosa</name>
    <dbReference type="NCBI Taxonomy" id="182803"/>
    <lineage>
        <taxon>Eukaryota</taxon>
        <taxon>Metazoa</taxon>
        <taxon>Ecdysozoa</taxon>
        <taxon>Arthropoda</taxon>
        <taxon>Chelicerata</taxon>
        <taxon>Arachnida</taxon>
        <taxon>Araneae</taxon>
        <taxon>Araneomorphae</taxon>
        <taxon>Entelegynae</taxon>
        <taxon>Araneoidea</taxon>
        <taxon>Araneidae</taxon>
        <taxon>Araneus</taxon>
    </lineage>
</organism>
<evidence type="ECO:0000256" key="1">
    <source>
        <dbReference type="SAM" id="MobiDB-lite"/>
    </source>
</evidence>
<protein>
    <submittedName>
        <fullName evidence="2">Uncharacterized protein</fullName>
    </submittedName>
</protein>
<feature type="region of interest" description="Disordered" evidence="1">
    <location>
        <begin position="55"/>
        <end position="80"/>
    </location>
</feature>
<name>A0A4Y2DBS6_ARAVE</name>
<sequence length="80" mass="8615">MYLSDGSCNSSSAEAGVLIVITDRGPISPEGGTHYHRQWASHYCTLRGRETPLSNTAAIHPSTRGGPQGNNIDVETSHYM</sequence>